<keyword evidence="9" id="KW-1185">Reference proteome</keyword>
<dbReference type="GO" id="GO:0016712">
    <property type="term" value="F:oxidoreductase activity, acting on paired donors, with incorporation or reduction of molecular oxygen, reduced flavin or flavoprotein as one donor, and incorporation of one atom of oxygen"/>
    <property type="evidence" value="ECO:0007669"/>
    <property type="project" value="TreeGrafter"/>
</dbReference>
<dbReference type="GO" id="GO:0005506">
    <property type="term" value="F:iron ion binding"/>
    <property type="evidence" value="ECO:0007669"/>
    <property type="project" value="InterPro"/>
</dbReference>
<keyword evidence="3" id="KW-0349">Heme</keyword>
<reference evidence="8" key="1">
    <citation type="submission" date="2023-06" db="EMBL/GenBank/DDBJ databases">
        <title>Reference genome for the Northern bat (Eptesicus nilssonii), a most northern bat species.</title>
        <authorList>
            <person name="Laine V.N."/>
            <person name="Pulliainen A.T."/>
            <person name="Lilley T.M."/>
        </authorList>
    </citation>
    <scope>NUCLEOTIDE SEQUENCE</scope>
    <source>
        <strain evidence="8">BLF_Eptnil</strain>
        <tissue evidence="8">Kidney</tissue>
    </source>
</reference>
<sequence>MGLLTGEALWPLAVATAIFLLLVDLMHRRVRWAARYPPGPRPLPGLGHLLHVDFQDMLRSVNQVRRVGVGSRGHGVPSQQAGVGVKPQAGQGAELRRRGPESLPRSLLTAQVSCKVRALRPASLANTLRLQLRSRFGDVFSLQLAWTPVVVINGLAAVREALVHRSEDTADRPPAPIYEHLGFGPRAQGKRRTGQAAAPRGQGQR</sequence>
<dbReference type="GO" id="GO:0006805">
    <property type="term" value="P:xenobiotic metabolic process"/>
    <property type="evidence" value="ECO:0007669"/>
    <property type="project" value="TreeGrafter"/>
</dbReference>
<dbReference type="InterPro" id="IPR050182">
    <property type="entry name" value="Cytochrome_P450_fam2"/>
</dbReference>
<feature type="transmembrane region" description="Helical" evidence="7">
    <location>
        <begin position="6"/>
        <end position="26"/>
    </location>
</feature>
<comment type="cofactor">
    <cofactor evidence="1">
        <name>heme</name>
        <dbReference type="ChEBI" id="CHEBI:30413"/>
    </cofactor>
</comment>
<dbReference type="InterPro" id="IPR002401">
    <property type="entry name" value="Cyt_P450_E_grp-I"/>
</dbReference>
<evidence type="ECO:0000313" key="9">
    <source>
        <dbReference type="Proteomes" id="UP001177744"/>
    </source>
</evidence>
<dbReference type="GO" id="GO:0005737">
    <property type="term" value="C:cytoplasm"/>
    <property type="evidence" value="ECO:0007669"/>
    <property type="project" value="TreeGrafter"/>
</dbReference>
<evidence type="ECO:0000256" key="2">
    <source>
        <dbReference type="ARBA" id="ARBA00010617"/>
    </source>
</evidence>
<dbReference type="InterPro" id="IPR001128">
    <property type="entry name" value="Cyt_P450"/>
</dbReference>
<dbReference type="Gene3D" id="1.10.630.10">
    <property type="entry name" value="Cytochrome P450"/>
    <property type="match status" value="1"/>
</dbReference>
<gene>
    <name evidence="8" type="ORF">QTO34_018093</name>
</gene>
<evidence type="ECO:0000256" key="1">
    <source>
        <dbReference type="ARBA" id="ARBA00001971"/>
    </source>
</evidence>
<dbReference type="AlphaFoldDB" id="A0AA40I2Z0"/>
<evidence type="ECO:0000256" key="6">
    <source>
        <dbReference type="SAM" id="MobiDB-lite"/>
    </source>
</evidence>
<comment type="caution">
    <text evidence="8">The sequence shown here is derived from an EMBL/GenBank/DDBJ whole genome shotgun (WGS) entry which is preliminary data.</text>
</comment>
<dbReference type="GO" id="GO:0020037">
    <property type="term" value="F:heme binding"/>
    <property type="evidence" value="ECO:0007669"/>
    <property type="project" value="InterPro"/>
</dbReference>
<comment type="similarity">
    <text evidence="2">Belongs to the cytochrome P450 family.</text>
</comment>
<dbReference type="PANTHER" id="PTHR24300:SF1">
    <property type="entry name" value="CYTOCHROME P450 2D6-RELATED"/>
    <property type="match status" value="1"/>
</dbReference>
<dbReference type="SUPFAM" id="SSF48264">
    <property type="entry name" value="Cytochrome P450"/>
    <property type="match status" value="1"/>
</dbReference>
<organism evidence="8 9">
    <name type="scientific">Cnephaeus nilssonii</name>
    <name type="common">Northern bat</name>
    <name type="synonym">Eptesicus nilssonii</name>
    <dbReference type="NCBI Taxonomy" id="3371016"/>
    <lineage>
        <taxon>Eukaryota</taxon>
        <taxon>Metazoa</taxon>
        <taxon>Chordata</taxon>
        <taxon>Craniata</taxon>
        <taxon>Vertebrata</taxon>
        <taxon>Euteleostomi</taxon>
        <taxon>Mammalia</taxon>
        <taxon>Eutheria</taxon>
        <taxon>Laurasiatheria</taxon>
        <taxon>Chiroptera</taxon>
        <taxon>Yangochiroptera</taxon>
        <taxon>Vespertilionidae</taxon>
        <taxon>Cnephaeus</taxon>
    </lineage>
</organism>
<keyword evidence="4" id="KW-0479">Metal-binding</keyword>
<keyword evidence="7" id="KW-0472">Membrane</keyword>
<dbReference type="GO" id="GO:0019369">
    <property type="term" value="P:arachidonate metabolic process"/>
    <property type="evidence" value="ECO:0007669"/>
    <property type="project" value="TreeGrafter"/>
</dbReference>
<evidence type="ECO:0000313" key="8">
    <source>
        <dbReference type="EMBL" id="KAK1341676.1"/>
    </source>
</evidence>
<keyword evidence="7" id="KW-0812">Transmembrane</keyword>
<dbReference type="PRINTS" id="PR00463">
    <property type="entry name" value="EP450I"/>
</dbReference>
<evidence type="ECO:0000256" key="7">
    <source>
        <dbReference type="SAM" id="Phobius"/>
    </source>
</evidence>
<feature type="region of interest" description="Disordered" evidence="6">
    <location>
        <begin position="167"/>
        <end position="205"/>
    </location>
</feature>
<evidence type="ECO:0000256" key="3">
    <source>
        <dbReference type="ARBA" id="ARBA00022617"/>
    </source>
</evidence>
<proteinExistence type="inferred from homology"/>
<dbReference type="Proteomes" id="UP001177744">
    <property type="component" value="Unassembled WGS sequence"/>
</dbReference>
<dbReference type="PANTHER" id="PTHR24300">
    <property type="entry name" value="CYTOCHROME P450 508A4-RELATED"/>
    <property type="match status" value="1"/>
</dbReference>
<dbReference type="InterPro" id="IPR036396">
    <property type="entry name" value="Cyt_P450_sf"/>
</dbReference>
<keyword evidence="7" id="KW-1133">Transmembrane helix</keyword>
<name>A0AA40I2Z0_CNENI</name>
<keyword evidence="5" id="KW-0408">Iron</keyword>
<evidence type="ECO:0000256" key="5">
    <source>
        <dbReference type="ARBA" id="ARBA00023004"/>
    </source>
</evidence>
<accession>A0AA40I2Z0</accession>
<dbReference type="EMBL" id="JAULJE010000007">
    <property type="protein sequence ID" value="KAK1341676.1"/>
    <property type="molecule type" value="Genomic_DNA"/>
</dbReference>
<dbReference type="Pfam" id="PF00067">
    <property type="entry name" value="p450"/>
    <property type="match status" value="1"/>
</dbReference>
<protein>
    <submittedName>
        <fullName evidence="8">Uncharacterized protein</fullName>
    </submittedName>
</protein>
<evidence type="ECO:0000256" key="4">
    <source>
        <dbReference type="ARBA" id="ARBA00022723"/>
    </source>
</evidence>
<feature type="region of interest" description="Disordered" evidence="6">
    <location>
        <begin position="70"/>
        <end position="101"/>
    </location>
</feature>